<gene>
    <name evidence="1" type="ORF">METZ01_LOCUS29583</name>
</gene>
<dbReference type="AlphaFoldDB" id="A0A381QEA6"/>
<sequence length="79" mass="9185">MTNTIDDLRMAFELFGVCTTCHRTELLDLDMLHERFGPDCPIAKVRDRVRCNQCGTFTRDIRIVYVGRCGVARGFHYRT</sequence>
<proteinExistence type="predicted"/>
<dbReference type="EMBL" id="UINC01001289">
    <property type="protein sequence ID" value="SUZ76729.1"/>
    <property type="molecule type" value="Genomic_DNA"/>
</dbReference>
<accession>A0A381QEA6</accession>
<protein>
    <submittedName>
        <fullName evidence="1">Uncharacterized protein</fullName>
    </submittedName>
</protein>
<name>A0A381QEA6_9ZZZZ</name>
<evidence type="ECO:0000313" key="1">
    <source>
        <dbReference type="EMBL" id="SUZ76729.1"/>
    </source>
</evidence>
<organism evidence="1">
    <name type="scientific">marine metagenome</name>
    <dbReference type="NCBI Taxonomy" id="408172"/>
    <lineage>
        <taxon>unclassified sequences</taxon>
        <taxon>metagenomes</taxon>
        <taxon>ecological metagenomes</taxon>
    </lineage>
</organism>
<reference evidence="1" key="1">
    <citation type="submission" date="2018-05" db="EMBL/GenBank/DDBJ databases">
        <authorList>
            <person name="Lanie J.A."/>
            <person name="Ng W.-L."/>
            <person name="Kazmierczak K.M."/>
            <person name="Andrzejewski T.M."/>
            <person name="Davidsen T.M."/>
            <person name="Wayne K.J."/>
            <person name="Tettelin H."/>
            <person name="Glass J.I."/>
            <person name="Rusch D."/>
            <person name="Podicherti R."/>
            <person name="Tsui H.-C.T."/>
            <person name="Winkler M.E."/>
        </authorList>
    </citation>
    <scope>NUCLEOTIDE SEQUENCE</scope>
</reference>